<accession>H2EFC8</accession>
<reference evidence="1" key="1">
    <citation type="submission" date="2011-10" db="EMBL/GenBank/DDBJ databases">
        <title>Provirophages and transpovirons: unique mobilome of giant viruses.</title>
        <authorList>
            <person name="Desnues C."/>
            <person name="LaScola B."/>
            <person name="Yutin N."/>
            <person name="Fournous G."/>
            <person name="Koonin E."/>
            <person name="Raoult D."/>
        </authorList>
    </citation>
    <scope>NUCLEOTIDE SEQUENCE</scope>
    <source>
        <strain evidence="1">Mv13-mv</strain>
    </source>
</reference>
<protein>
    <submittedName>
        <fullName evidence="1">Uncharacterized protein</fullName>
    </submittedName>
</protein>
<evidence type="ECO:0000313" key="1">
    <source>
        <dbReference type="EMBL" id="AEX63193.1"/>
    </source>
</evidence>
<sequence length="79" mass="8855">MGNNQTTSLLENTCVEFKTSENELLKNIFSQIAKISSECKIEFISGINNLDNNIPGCIRIYAESSNNHSLLKFEINSNN</sequence>
<gene>
    <name evidence="1" type="ORF">mv_R991</name>
</gene>
<proteinExistence type="predicted"/>
<dbReference type="EMBL" id="JN885999">
    <property type="protein sequence ID" value="AEX63193.1"/>
    <property type="molecule type" value="Genomic_DNA"/>
</dbReference>
<name>H2EFC8_9VIRU</name>
<organism evidence="1">
    <name type="scientific">Moumouvirus sp. 'Monve'</name>
    <dbReference type="NCBI Taxonomy" id="1128131"/>
    <lineage>
        <taxon>Viruses</taxon>
        <taxon>Varidnaviria</taxon>
        <taxon>Bamfordvirae</taxon>
        <taxon>Nucleocytoviricota</taxon>
        <taxon>Megaviricetes</taxon>
        <taxon>Imitervirales</taxon>
        <taxon>Mimiviridae</taxon>
        <taxon>Megamimivirinae</taxon>
        <taxon>Moumouvirus</taxon>
    </lineage>
</organism>